<evidence type="ECO:0000313" key="4">
    <source>
        <dbReference type="Proteomes" id="UP000276603"/>
    </source>
</evidence>
<protein>
    <submittedName>
        <fullName evidence="3">YigZ family protein</fullName>
    </submittedName>
</protein>
<dbReference type="Proteomes" id="UP000276603">
    <property type="component" value="Unassembled WGS sequence"/>
</dbReference>
<evidence type="ECO:0000256" key="1">
    <source>
        <dbReference type="ARBA" id="ARBA00007665"/>
    </source>
</evidence>
<dbReference type="Pfam" id="PF01205">
    <property type="entry name" value="Impact_N"/>
    <property type="match status" value="1"/>
</dbReference>
<feature type="domain" description="Impact N-terminal" evidence="2">
    <location>
        <begin position="23"/>
        <end position="128"/>
    </location>
</feature>
<keyword evidence="4" id="KW-1185">Reference proteome</keyword>
<reference evidence="3 4" key="1">
    <citation type="submission" date="2018-10" db="EMBL/GenBank/DDBJ databases">
        <title>Ulvibacterium marinum gen. nov., sp. nov., a novel marine bacterium of the family Flavobacteriaceae, isolated from a culture of the green alga Ulva prolifera.</title>
        <authorList>
            <person name="Zhang Z."/>
        </authorList>
    </citation>
    <scope>NUCLEOTIDE SEQUENCE [LARGE SCALE GENOMIC DNA]</scope>
    <source>
        <strain evidence="3 4">CCMM003</strain>
    </source>
</reference>
<dbReference type="SUPFAM" id="SSF54211">
    <property type="entry name" value="Ribosomal protein S5 domain 2-like"/>
    <property type="match status" value="1"/>
</dbReference>
<evidence type="ECO:0000313" key="3">
    <source>
        <dbReference type="EMBL" id="RKN81530.1"/>
    </source>
</evidence>
<dbReference type="EMBL" id="RBCJ01000002">
    <property type="protein sequence ID" value="RKN81530.1"/>
    <property type="molecule type" value="Genomic_DNA"/>
</dbReference>
<name>A0A3B0C7X6_9FLAO</name>
<dbReference type="PANTHER" id="PTHR16301">
    <property type="entry name" value="IMPACT-RELATED"/>
    <property type="match status" value="1"/>
</dbReference>
<accession>A0A3B0C7X6</accession>
<dbReference type="Gene3D" id="3.30.230.30">
    <property type="entry name" value="Impact, N-terminal domain"/>
    <property type="match status" value="1"/>
</dbReference>
<dbReference type="GO" id="GO:0006446">
    <property type="term" value="P:regulation of translational initiation"/>
    <property type="evidence" value="ECO:0007669"/>
    <property type="project" value="TreeGrafter"/>
</dbReference>
<comment type="caution">
    <text evidence="3">The sequence shown here is derived from an EMBL/GenBank/DDBJ whole genome shotgun (WGS) entry which is preliminary data.</text>
</comment>
<dbReference type="InterPro" id="IPR023582">
    <property type="entry name" value="Impact"/>
</dbReference>
<dbReference type="OrthoDB" id="9813771at2"/>
<proteinExistence type="inferred from homology"/>
<comment type="similarity">
    <text evidence="1">Belongs to the IMPACT family.</text>
</comment>
<dbReference type="InterPro" id="IPR036956">
    <property type="entry name" value="Impact_N_sf"/>
</dbReference>
<dbReference type="PANTHER" id="PTHR16301:SF20">
    <property type="entry name" value="IMPACT FAMILY MEMBER YIGZ"/>
    <property type="match status" value="1"/>
</dbReference>
<gene>
    <name evidence="3" type="ORF">D7Z94_11500</name>
</gene>
<dbReference type="InterPro" id="IPR020568">
    <property type="entry name" value="Ribosomal_Su5_D2-typ_SF"/>
</dbReference>
<sequence length="204" mass="23234">MEQKPHSYKTLARPSEAVLFTDRKSKFYGYAFPINKIEAIKPLIEDLWEKYPKANHVCYAWQLGVENVQYRTNDDGEPRNSAGSPIYGQIQSFEVTNVFVAVVRIFGGTKLGVGGLIHAYRTTAKLALEASTIIEKRLKVCLELTFEYQTLDQVMRTIKRQKLEVISQTLEMHCNVVVQLNKTEAEKIQEILGRVPGLVTKKLD</sequence>
<organism evidence="3 4">
    <name type="scientific">Ulvibacterium marinum</name>
    <dbReference type="NCBI Taxonomy" id="2419782"/>
    <lineage>
        <taxon>Bacteria</taxon>
        <taxon>Pseudomonadati</taxon>
        <taxon>Bacteroidota</taxon>
        <taxon>Flavobacteriia</taxon>
        <taxon>Flavobacteriales</taxon>
        <taxon>Flavobacteriaceae</taxon>
        <taxon>Ulvibacterium</taxon>
    </lineage>
</organism>
<dbReference type="RefSeq" id="WP_120711685.1">
    <property type="nucleotide sequence ID" value="NZ_RBCJ01000002.1"/>
</dbReference>
<dbReference type="AlphaFoldDB" id="A0A3B0C7X6"/>
<dbReference type="InterPro" id="IPR001498">
    <property type="entry name" value="Impact_N"/>
</dbReference>
<evidence type="ECO:0000259" key="2">
    <source>
        <dbReference type="Pfam" id="PF01205"/>
    </source>
</evidence>
<dbReference type="GO" id="GO:0005737">
    <property type="term" value="C:cytoplasm"/>
    <property type="evidence" value="ECO:0007669"/>
    <property type="project" value="TreeGrafter"/>
</dbReference>